<dbReference type="InterPro" id="IPR028098">
    <property type="entry name" value="Glyco_trans_4-like_N"/>
</dbReference>
<dbReference type="InterPro" id="IPR001296">
    <property type="entry name" value="Glyco_trans_1"/>
</dbReference>
<feature type="domain" description="Glycosyltransferase subfamily 4-like N-terminal" evidence="3">
    <location>
        <begin position="74"/>
        <end position="144"/>
    </location>
</feature>
<dbReference type="Pfam" id="PF00534">
    <property type="entry name" value="Glycos_transf_1"/>
    <property type="match status" value="1"/>
</dbReference>
<reference evidence="4 5" key="1">
    <citation type="submission" date="2018-07" db="EMBL/GenBank/DDBJ databases">
        <title>Dyadobacter roseus sp. nov., isolated from rose rhizosphere soil.</title>
        <authorList>
            <person name="Chen L."/>
        </authorList>
    </citation>
    <scope>NUCLEOTIDE SEQUENCE [LARGE SCALE GENOMIC DNA]</scope>
    <source>
        <strain evidence="4 5">RS19</strain>
    </source>
</reference>
<dbReference type="SUPFAM" id="SSF53756">
    <property type="entry name" value="UDP-Glycosyltransferase/glycogen phosphorylase"/>
    <property type="match status" value="1"/>
</dbReference>
<dbReference type="CDD" id="cd03809">
    <property type="entry name" value="GT4_MtfB-like"/>
    <property type="match status" value="1"/>
</dbReference>
<evidence type="ECO:0000259" key="3">
    <source>
        <dbReference type="Pfam" id="PF13439"/>
    </source>
</evidence>
<accession>A0A3D8YI26</accession>
<dbReference type="PANTHER" id="PTHR46401:SF2">
    <property type="entry name" value="GLYCOSYLTRANSFERASE WBBK-RELATED"/>
    <property type="match status" value="1"/>
</dbReference>
<dbReference type="PANTHER" id="PTHR46401">
    <property type="entry name" value="GLYCOSYLTRANSFERASE WBBK-RELATED"/>
    <property type="match status" value="1"/>
</dbReference>
<dbReference type="Pfam" id="PF13439">
    <property type="entry name" value="Glyco_transf_4"/>
    <property type="match status" value="1"/>
</dbReference>
<keyword evidence="1" id="KW-0808">Transferase</keyword>
<gene>
    <name evidence="4" type="ORF">DSL64_02755</name>
</gene>
<evidence type="ECO:0000259" key="2">
    <source>
        <dbReference type="Pfam" id="PF00534"/>
    </source>
</evidence>
<keyword evidence="5" id="KW-1185">Reference proteome</keyword>
<dbReference type="Gene3D" id="3.40.50.2000">
    <property type="entry name" value="Glycogen Phosphorylase B"/>
    <property type="match status" value="2"/>
</dbReference>
<protein>
    <recommendedName>
        <fullName evidence="6">Glycosyltransferase family 1 protein</fullName>
    </recommendedName>
</protein>
<dbReference type="Proteomes" id="UP000256373">
    <property type="component" value="Unassembled WGS sequence"/>
</dbReference>
<evidence type="ECO:0000313" key="4">
    <source>
        <dbReference type="EMBL" id="REA64486.1"/>
    </source>
</evidence>
<dbReference type="EMBL" id="QNUL01000001">
    <property type="protein sequence ID" value="REA64486.1"/>
    <property type="molecule type" value="Genomic_DNA"/>
</dbReference>
<evidence type="ECO:0008006" key="6">
    <source>
        <dbReference type="Google" id="ProtNLM"/>
    </source>
</evidence>
<dbReference type="OrthoDB" id="9801609at2"/>
<name>A0A3D8YI26_9BACT</name>
<evidence type="ECO:0000313" key="5">
    <source>
        <dbReference type="Proteomes" id="UP000256373"/>
    </source>
</evidence>
<dbReference type="AlphaFoldDB" id="A0A3D8YI26"/>
<dbReference type="GO" id="GO:0016757">
    <property type="term" value="F:glycosyltransferase activity"/>
    <property type="evidence" value="ECO:0007669"/>
    <property type="project" value="InterPro"/>
</dbReference>
<organism evidence="4 5">
    <name type="scientific">Dyadobacter luteus</name>
    <dbReference type="NCBI Taxonomy" id="2259619"/>
    <lineage>
        <taxon>Bacteria</taxon>
        <taxon>Pseudomonadati</taxon>
        <taxon>Bacteroidota</taxon>
        <taxon>Cytophagia</taxon>
        <taxon>Cytophagales</taxon>
        <taxon>Spirosomataceae</taxon>
        <taxon>Dyadobacter</taxon>
    </lineage>
</organism>
<sequence length="331" mass="37952">MKVVYFFRPKNDGANSIEGVFDIIKSALPESMLSTDYFCTNEWMRFKSFFKARFQQGDVNHITGDIHEISFFLSKKRTIVTVHDVGRYERDLTGIRKIVKKFVWLYLPLRRAAKITTISEFTKQKLVQITGISASKIEVIPNPAPDDFKFSPKIFDESSPIILQIGGGNNKNLNRLIEAIKDSSYRLILIRKKDSSLEELLNKLNISYEWHSNISRERVYDCYKKCDILFFASEYEGFGVPILEANSVGRCVLTSNISSMPSVAGDSALFVNPFDPKQIRKNLDILSSDAQLREELIGNGLKNIKRYSRQLIASSYFKLYQEIYSSKLATK</sequence>
<evidence type="ECO:0000256" key="1">
    <source>
        <dbReference type="ARBA" id="ARBA00022679"/>
    </source>
</evidence>
<feature type="domain" description="Glycosyl transferase family 1" evidence="2">
    <location>
        <begin position="153"/>
        <end position="300"/>
    </location>
</feature>
<comment type="caution">
    <text evidence="4">The sequence shown here is derived from an EMBL/GenBank/DDBJ whole genome shotgun (WGS) entry which is preliminary data.</text>
</comment>
<proteinExistence type="predicted"/>
<dbReference type="RefSeq" id="WP_115829093.1">
    <property type="nucleotide sequence ID" value="NZ_QNUL01000001.1"/>
</dbReference>